<protein>
    <submittedName>
        <fullName evidence="1">Uncharacterized protein</fullName>
    </submittedName>
</protein>
<evidence type="ECO:0000313" key="2">
    <source>
        <dbReference type="Proteomes" id="UP000198855"/>
    </source>
</evidence>
<reference evidence="2" key="1">
    <citation type="submission" date="2016-10" db="EMBL/GenBank/DDBJ databases">
        <authorList>
            <person name="Varghese N."/>
            <person name="Submissions S."/>
        </authorList>
    </citation>
    <scope>NUCLEOTIDE SEQUENCE [LARGE SCALE GENOMIC DNA]</scope>
    <source>
        <strain evidence="2">CGMCC 1.10784</strain>
    </source>
</reference>
<sequence length="37" mass="4330">MPSKLQLNEYKYDFMSLRSGDYAHDQSKRGTEIHGII</sequence>
<name>A0A1I1U0X7_9BACL</name>
<proteinExistence type="predicted"/>
<accession>A0A1I1U0X7</accession>
<dbReference type="STRING" id="1045775.SAMN05216378_0810"/>
<dbReference type="Proteomes" id="UP000198855">
    <property type="component" value="Unassembled WGS sequence"/>
</dbReference>
<dbReference type="AlphaFoldDB" id="A0A1I1U0X7"/>
<gene>
    <name evidence="1" type="ORF">SAMN05216378_0810</name>
</gene>
<dbReference type="EMBL" id="FOMT01000001">
    <property type="protein sequence ID" value="SFD64531.1"/>
    <property type="molecule type" value="Genomic_DNA"/>
</dbReference>
<keyword evidence="2" id="KW-1185">Reference proteome</keyword>
<organism evidence="1 2">
    <name type="scientific">Paenibacillus catalpae</name>
    <dbReference type="NCBI Taxonomy" id="1045775"/>
    <lineage>
        <taxon>Bacteria</taxon>
        <taxon>Bacillati</taxon>
        <taxon>Bacillota</taxon>
        <taxon>Bacilli</taxon>
        <taxon>Bacillales</taxon>
        <taxon>Paenibacillaceae</taxon>
        <taxon>Paenibacillus</taxon>
    </lineage>
</organism>
<evidence type="ECO:0000313" key="1">
    <source>
        <dbReference type="EMBL" id="SFD64531.1"/>
    </source>
</evidence>